<proteinExistence type="predicted"/>
<name>A0A4U5JJ44_9GAMM</name>
<keyword evidence="2" id="KW-1185">Reference proteome</keyword>
<evidence type="ECO:0000313" key="1">
    <source>
        <dbReference type="EMBL" id="TKR29580.1"/>
    </source>
</evidence>
<sequence>MLLFGLLIFGILAKPVLAIACEIHDAKRAIAEASQGVSATAPELDQGEGCCALPDCNDCCAHTVAMLPTLAVLRAEPAAGPPLPALSVEFEPAALAVAFRPPILA</sequence>
<protein>
    <submittedName>
        <fullName evidence="1">Uncharacterized protein</fullName>
    </submittedName>
</protein>
<evidence type="ECO:0000313" key="2">
    <source>
        <dbReference type="Proteomes" id="UP000308707"/>
    </source>
</evidence>
<dbReference type="Proteomes" id="UP000308707">
    <property type="component" value="Unassembled WGS sequence"/>
</dbReference>
<dbReference type="AlphaFoldDB" id="A0A4U5JJ44"/>
<reference evidence="1 2" key="1">
    <citation type="submission" date="2019-04" db="EMBL/GenBank/DDBJ databases">
        <title>Reference strain of H23.</title>
        <authorList>
            <person name="Luo X."/>
        </authorList>
    </citation>
    <scope>NUCLEOTIDE SEQUENCE [LARGE SCALE GENOMIC DNA]</scope>
    <source>
        <strain evidence="1 2">H23</strain>
    </source>
</reference>
<gene>
    <name evidence="1" type="ORF">FCE95_15740</name>
</gene>
<dbReference type="EMBL" id="SZUA01000003">
    <property type="protein sequence ID" value="TKR29580.1"/>
    <property type="molecule type" value="Genomic_DNA"/>
</dbReference>
<organism evidence="1 2">
    <name type="scientific">Luteimonas gilva</name>
    <dbReference type="NCBI Taxonomy" id="2572684"/>
    <lineage>
        <taxon>Bacteria</taxon>
        <taxon>Pseudomonadati</taxon>
        <taxon>Pseudomonadota</taxon>
        <taxon>Gammaproteobacteria</taxon>
        <taxon>Lysobacterales</taxon>
        <taxon>Lysobacteraceae</taxon>
        <taxon>Luteimonas</taxon>
    </lineage>
</organism>
<comment type="caution">
    <text evidence="1">The sequence shown here is derived from an EMBL/GenBank/DDBJ whole genome shotgun (WGS) entry which is preliminary data.</text>
</comment>
<accession>A0A4U5JJ44</accession>